<dbReference type="AlphaFoldDB" id="A0A934S7H5"/>
<evidence type="ECO:0000259" key="2">
    <source>
        <dbReference type="Pfam" id="PF12158"/>
    </source>
</evidence>
<dbReference type="PROSITE" id="PS51257">
    <property type="entry name" value="PROKAR_LIPOPROTEIN"/>
    <property type="match status" value="1"/>
</dbReference>
<dbReference type="Pfam" id="PF12158">
    <property type="entry name" value="DUF3592"/>
    <property type="match status" value="1"/>
</dbReference>
<keyword evidence="1" id="KW-0472">Membrane</keyword>
<feature type="transmembrane region" description="Helical" evidence="1">
    <location>
        <begin position="20"/>
        <end position="43"/>
    </location>
</feature>
<accession>A0A934S7H5</accession>
<organism evidence="3 4">
    <name type="scientific">Luteolibacter pohnpeiensis</name>
    <dbReference type="NCBI Taxonomy" id="454153"/>
    <lineage>
        <taxon>Bacteria</taxon>
        <taxon>Pseudomonadati</taxon>
        <taxon>Verrucomicrobiota</taxon>
        <taxon>Verrucomicrobiia</taxon>
        <taxon>Verrucomicrobiales</taxon>
        <taxon>Verrucomicrobiaceae</taxon>
        <taxon>Luteolibacter</taxon>
    </lineage>
</organism>
<gene>
    <name evidence="3" type="ORF">JIN85_18940</name>
</gene>
<dbReference type="Proteomes" id="UP000603141">
    <property type="component" value="Unassembled WGS sequence"/>
</dbReference>
<feature type="domain" description="DUF3592" evidence="2">
    <location>
        <begin position="54"/>
        <end position="136"/>
    </location>
</feature>
<evidence type="ECO:0000256" key="1">
    <source>
        <dbReference type="SAM" id="Phobius"/>
    </source>
</evidence>
<comment type="caution">
    <text evidence="3">The sequence shown here is derived from an EMBL/GenBank/DDBJ whole genome shotgun (WGS) entry which is preliminary data.</text>
</comment>
<reference evidence="3" key="1">
    <citation type="submission" date="2021-01" db="EMBL/GenBank/DDBJ databases">
        <title>Modified the classification status of verrucomicrobia.</title>
        <authorList>
            <person name="Feng X."/>
        </authorList>
    </citation>
    <scope>NUCLEOTIDE SEQUENCE</scope>
    <source>
        <strain evidence="3">KCTC 22041</strain>
    </source>
</reference>
<evidence type="ECO:0000313" key="4">
    <source>
        <dbReference type="Proteomes" id="UP000603141"/>
    </source>
</evidence>
<feature type="transmembrane region" description="Helical" evidence="1">
    <location>
        <begin position="141"/>
        <end position="160"/>
    </location>
</feature>
<name>A0A934S7H5_9BACT</name>
<dbReference type="InterPro" id="IPR021994">
    <property type="entry name" value="DUF3592"/>
</dbReference>
<protein>
    <submittedName>
        <fullName evidence="3">DUF3592 domain-containing protein</fullName>
    </submittedName>
</protein>
<sequence>MGSLFRLPPAGSVEYKSPLVLLFGFLFLATGCVMLLRVPYLFYQKGRLDKGLEVPARILRVESVSPGGGTHRGHSSVSVGYEFRLRDNMIKGDRASVFSESNGLYFRLHEAFDSGREVTCFVDPRDPRCSALEKDIRMIDLIGYFGLGIPSSIIGSLYLVRFIGVSGRKNPQNKPCEASGDNALR</sequence>
<keyword evidence="4" id="KW-1185">Reference proteome</keyword>
<dbReference type="RefSeq" id="WP_200273747.1">
    <property type="nucleotide sequence ID" value="NZ_JAENIJ010000053.1"/>
</dbReference>
<keyword evidence="1" id="KW-1133">Transmembrane helix</keyword>
<dbReference type="EMBL" id="JAENIJ010000053">
    <property type="protein sequence ID" value="MBK1884500.1"/>
    <property type="molecule type" value="Genomic_DNA"/>
</dbReference>
<keyword evidence="1" id="KW-0812">Transmembrane</keyword>
<evidence type="ECO:0000313" key="3">
    <source>
        <dbReference type="EMBL" id="MBK1884500.1"/>
    </source>
</evidence>
<proteinExistence type="predicted"/>